<dbReference type="PANTHER" id="PTHR23522:SF4">
    <property type="entry name" value="NUCLEOSIDE PERMEASE NUPG-RELATED"/>
    <property type="match status" value="1"/>
</dbReference>
<dbReference type="CDD" id="cd06177">
    <property type="entry name" value="MFS_NHS"/>
    <property type="match status" value="1"/>
</dbReference>
<evidence type="ECO:0000313" key="8">
    <source>
        <dbReference type="EMBL" id="ALZ85052.1"/>
    </source>
</evidence>
<keyword evidence="6 7" id="KW-0472">Membrane</keyword>
<feature type="transmembrane region" description="Helical" evidence="7">
    <location>
        <begin position="43"/>
        <end position="63"/>
    </location>
</feature>
<dbReference type="InterPro" id="IPR004740">
    <property type="entry name" value="Nuc_H_symport"/>
</dbReference>
<dbReference type="InterPro" id="IPR036259">
    <property type="entry name" value="MFS_trans_sf"/>
</dbReference>
<feature type="transmembrane region" description="Helical" evidence="7">
    <location>
        <begin position="72"/>
        <end position="88"/>
    </location>
</feature>
<feature type="transmembrane region" description="Helical" evidence="7">
    <location>
        <begin position="302"/>
        <end position="321"/>
    </location>
</feature>
<evidence type="ECO:0000256" key="3">
    <source>
        <dbReference type="ARBA" id="ARBA00022475"/>
    </source>
</evidence>
<evidence type="ECO:0000256" key="5">
    <source>
        <dbReference type="ARBA" id="ARBA00022989"/>
    </source>
</evidence>
<dbReference type="GO" id="GO:0005886">
    <property type="term" value="C:plasma membrane"/>
    <property type="evidence" value="ECO:0007669"/>
    <property type="project" value="UniProtKB-SubCell"/>
</dbReference>
<feature type="transmembrane region" description="Helical" evidence="7">
    <location>
        <begin position="277"/>
        <end position="296"/>
    </location>
</feature>
<dbReference type="GO" id="GO:0015213">
    <property type="term" value="F:uridine transmembrane transporter activity"/>
    <property type="evidence" value="ECO:0007669"/>
    <property type="project" value="TreeGrafter"/>
</dbReference>
<feature type="transmembrane region" description="Helical" evidence="7">
    <location>
        <begin position="253"/>
        <end position="270"/>
    </location>
</feature>
<dbReference type="RefSeq" id="WP_059315223.1">
    <property type="nucleotide sequence ID" value="NZ_CP013987.1"/>
</dbReference>
<sequence length="411" mass="44076">MNALSLRLSTLMFLQFFIWGSWFVTLATFLGNTLGANGGQIGQAFATQSWGAILAPFVVGLIADRYFNAERILGLLHLVGAVLLYQLYTAADFATFYPLVLAYMLCYMPTLALANSVAFRHLADPARQFAKIRVWGTLGWIAAGLAISFVFAWDSRTGIAAGALRNTFLLGAGASLILGLYSFSLPRTAPLPSASQGLGAALGLDALRLLKDRSFAVFFAASVLICIPLAFYYQNANLFLAELGVANPTGMMTLGQVSEVGFMLLLPLFIRRFGLKRTLLVGMLAWAVRYGCFALGAQGDALAYLLLGIALHGVCYDFFFVSGQIYTDAKAGEANKSAAQGLITLATYGVGMLVGFWVAGMVSDHYASGTGHDWQGIWLFPAVFSLGVLLAFLVTFRDARPGRAAAAAPVR</sequence>
<evidence type="ECO:0000256" key="7">
    <source>
        <dbReference type="SAM" id="Phobius"/>
    </source>
</evidence>
<feature type="transmembrane region" description="Helical" evidence="7">
    <location>
        <begin position="374"/>
        <end position="396"/>
    </location>
</feature>
<organism evidence="8 9">
    <name type="scientific">Pseudomonas oryzihabitans</name>
    <dbReference type="NCBI Taxonomy" id="47885"/>
    <lineage>
        <taxon>Bacteria</taxon>
        <taxon>Pseudomonadati</taxon>
        <taxon>Pseudomonadota</taxon>
        <taxon>Gammaproteobacteria</taxon>
        <taxon>Pseudomonadales</taxon>
        <taxon>Pseudomonadaceae</taxon>
        <taxon>Pseudomonas</taxon>
    </lineage>
</organism>
<dbReference type="Gene3D" id="1.20.1250.20">
    <property type="entry name" value="MFS general substrate transporter like domains"/>
    <property type="match status" value="2"/>
</dbReference>
<evidence type="ECO:0000256" key="1">
    <source>
        <dbReference type="ARBA" id="ARBA00004651"/>
    </source>
</evidence>
<gene>
    <name evidence="8" type="ORF">APT59_12940</name>
</gene>
<dbReference type="GO" id="GO:0015212">
    <property type="term" value="F:cytidine transmembrane transporter activity"/>
    <property type="evidence" value="ECO:0007669"/>
    <property type="project" value="TreeGrafter"/>
</dbReference>
<feature type="transmembrane region" description="Helical" evidence="7">
    <location>
        <begin position="215"/>
        <end position="233"/>
    </location>
</feature>
<dbReference type="OrthoDB" id="9783013at2"/>
<feature type="transmembrane region" description="Helical" evidence="7">
    <location>
        <begin position="12"/>
        <end position="31"/>
    </location>
</feature>
<comment type="subcellular location">
    <subcellularLocation>
        <location evidence="1">Cell membrane</location>
        <topology evidence="1">Multi-pass membrane protein</topology>
    </subcellularLocation>
</comment>
<evidence type="ECO:0000256" key="2">
    <source>
        <dbReference type="ARBA" id="ARBA00022448"/>
    </source>
</evidence>
<proteinExistence type="predicted"/>
<feature type="transmembrane region" description="Helical" evidence="7">
    <location>
        <begin position="159"/>
        <end position="181"/>
    </location>
</feature>
<feature type="transmembrane region" description="Helical" evidence="7">
    <location>
        <begin position="134"/>
        <end position="153"/>
    </location>
</feature>
<keyword evidence="5 7" id="KW-1133">Transmembrane helix</keyword>
<dbReference type="Pfam" id="PF03825">
    <property type="entry name" value="Nuc_H_symport"/>
    <property type="match status" value="1"/>
</dbReference>
<evidence type="ECO:0000313" key="9">
    <source>
        <dbReference type="Proteomes" id="UP000064137"/>
    </source>
</evidence>
<dbReference type="SUPFAM" id="SSF103473">
    <property type="entry name" value="MFS general substrate transporter"/>
    <property type="match status" value="1"/>
</dbReference>
<feature type="transmembrane region" description="Helical" evidence="7">
    <location>
        <begin position="100"/>
        <end position="122"/>
    </location>
</feature>
<evidence type="ECO:0000256" key="4">
    <source>
        <dbReference type="ARBA" id="ARBA00022692"/>
    </source>
</evidence>
<reference evidence="8 9" key="1">
    <citation type="submission" date="2016-01" db="EMBL/GenBank/DDBJ databases">
        <title>Annotation of Pseudomonas oryzihabitans USDA-ARS-USMARC-56511.</title>
        <authorList>
            <person name="Harhay G.P."/>
            <person name="Harhay D.M."/>
            <person name="Smith T.P.L."/>
            <person name="Bono J.L."/>
            <person name="Heaton M.P."/>
            <person name="Clawson M.L."/>
            <person name="Chitko-Mckown C.G."/>
            <person name="Capik S.F."/>
            <person name="DeDonder K.D."/>
            <person name="Apley M.D."/>
            <person name="Lubbers B.V."/>
            <person name="White B.J."/>
            <person name="Larson R.L."/>
        </authorList>
    </citation>
    <scope>NUCLEOTIDE SEQUENCE [LARGE SCALE GENOMIC DNA]</scope>
    <source>
        <strain evidence="8 9">USDA-ARS-USMARC-56511</strain>
    </source>
</reference>
<dbReference type="EMBL" id="CP013987">
    <property type="protein sequence ID" value="ALZ85052.1"/>
    <property type="molecule type" value="Genomic_DNA"/>
</dbReference>
<keyword evidence="2" id="KW-0813">Transport</keyword>
<evidence type="ECO:0000256" key="6">
    <source>
        <dbReference type="ARBA" id="ARBA00023136"/>
    </source>
</evidence>
<accession>A0A0U4WKW4</accession>
<dbReference type="AlphaFoldDB" id="A0A0U4WKW4"/>
<keyword evidence="3" id="KW-1003">Cell membrane</keyword>
<keyword evidence="4 7" id="KW-0812">Transmembrane</keyword>
<protein>
    <submittedName>
        <fullName evidence="8">MFS transporter</fullName>
    </submittedName>
</protein>
<dbReference type="KEGG" id="por:APT59_12940"/>
<dbReference type="Proteomes" id="UP000064137">
    <property type="component" value="Chromosome"/>
</dbReference>
<name>A0A0U4WKW4_9PSED</name>
<dbReference type="PANTHER" id="PTHR23522">
    <property type="entry name" value="BLL5896 PROTEIN"/>
    <property type="match status" value="1"/>
</dbReference>
<feature type="transmembrane region" description="Helical" evidence="7">
    <location>
        <begin position="342"/>
        <end position="362"/>
    </location>
</feature>